<comment type="caution">
    <text evidence="3">The sequence shown here is derived from an EMBL/GenBank/DDBJ whole genome shotgun (WGS) entry which is preliminary data.</text>
</comment>
<evidence type="ECO:0000313" key="4">
    <source>
        <dbReference type="Proteomes" id="UP000321248"/>
    </source>
</evidence>
<dbReference type="Proteomes" id="UP000321248">
    <property type="component" value="Unassembled WGS sequence"/>
</dbReference>
<protein>
    <submittedName>
        <fullName evidence="3">Redoxin domain-containing protein</fullName>
    </submittedName>
</protein>
<dbReference type="Gene3D" id="2.120.10.30">
    <property type="entry name" value="TolB, C-terminal domain"/>
    <property type="match status" value="2"/>
</dbReference>
<dbReference type="OrthoDB" id="9774579at2"/>
<dbReference type="SUPFAM" id="SSF52833">
    <property type="entry name" value="Thioredoxin-like"/>
    <property type="match status" value="1"/>
</dbReference>
<gene>
    <name evidence="3" type="ORF">FU658_00315</name>
</gene>
<dbReference type="Gene3D" id="3.40.30.10">
    <property type="entry name" value="Glutaredoxin"/>
    <property type="match status" value="1"/>
</dbReference>
<sequence length="478" mass="51585">MNQASPLAPELSDQLDWINADRIRLGECTGRVVVLAFFNQSSSYCHNLLETLHHLVLKHPQQLQVIGIHVPKYPFERDTTRVHDGVSRMGIRFPVASDPDYVVWQHYGIHGWPSLALIDATGGLRQVLAGDVPAQLVEDTLQPLLDEAPIPLDGGPESIPGRRQAGTRVLHHPAGIAIGEERMYIADAGHHQVLECNLHGRVLTRYGTGHAELVDGGPEECAFDAPHGLLLHREALYIADTGNHALRRLNLRTGQVETLAGTGRPGTPAGARIDNPREADLNRPWGLALDGERLYISLAGQNQVWAWEMASGALVHVAGSGQFGHADGHARSARMAHPTGLAALQNTLYIVESGSASLRRLSFNDGQLRTLVGGGLFEFGHEDGPRERASLTCPQGLALQVDSPVLWLADAGNDRLRTLRLGGGSVATARIEHALSRPEAIASGAGAVWLVNTDAHQVLRMDLESGEVSELEVVDAEA</sequence>
<feature type="compositionally biased region" description="Low complexity" evidence="1">
    <location>
        <begin position="260"/>
        <end position="272"/>
    </location>
</feature>
<name>A0A5C8KXV1_9GAMM</name>
<dbReference type="RefSeq" id="WP_147890288.1">
    <property type="nucleotide sequence ID" value="NZ_VRTS01000001.1"/>
</dbReference>
<dbReference type="PANTHER" id="PTHR46388:SF2">
    <property type="entry name" value="NHL REPEAT-CONTAINING PROTEIN 2"/>
    <property type="match status" value="1"/>
</dbReference>
<evidence type="ECO:0000259" key="2">
    <source>
        <dbReference type="Pfam" id="PF00578"/>
    </source>
</evidence>
<dbReference type="SUPFAM" id="SSF101898">
    <property type="entry name" value="NHL repeat"/>
    <property type="match status" value="1"/>
</dbReference>
<dbReference type="PANTHER" id="PTHR46388">
    <property type="entry name" value="NHL REPEAT-CONTAINING PROTEIN 2"/>
    <property type="match status" value="1"/>
</dbReference>
<dbReference type="AlphaFoldDB" id="A0A5C8KXV1"/>
<feature type="domain" description="Alkyl hydroperoxide reductase subunit C/ Thiol specific antioxidant" evidence="2">
    <location>
        <begin position="20"/>
        <end position="126"/>
    </location>
</feature>
<keyword evidence="4" id="KW-1185">Reference proteome</keyword>
<dbReference type="Pfam" id="PF00578">
    <property type="entry name" value="AhpC-TSA"/>
    <property type="match status" value="1"/>
</dbReference>
<feature type="region of interest" description="Disordered" evidence="1">
    <location>
        <begin position="258"/>
        <end position="277"/>
    </location>
</feature>
<evidence type="ECO:0000256" key="1">
    <source>
        <dbReference type="SAM" id="MobiDB-lite"/>
    </source>
</evidence>
<dbReference type="GO" id="GO:0016491">
    <property type="term" value="F:oxidoreductase activity"/>
    <property type="evidence" value="ECO:0007669"/>
    <property type="project" value="InterPro"/>
</dbReference>
<dbReference type="InterPro" id="IPR036249">
    <property type="entry name" value="Thioredoxin-like_sf"/>
</dbReference>
<reference evidence="3 4" key="1">
    <citation type="submission" date="2019-08" db="EMBL/GenBank/DDBJ databases">
        <authorList>
            <person name="Karlyshev A.V."/>
        </authorList>
    </citation>
    <scope>NUCLEOTIDE SEQUENCE [LARGE SCALE GENOMIC DNA]</scope>
    <source>
        <strain evidence="3 4">Alg18-2.2</strain>
    </source>
</reference>
<dbReference type="InterPro" id="IPR011042">
    <property type="entry name" value="6-blade_b-propeller_TolB-like"/>
</dbReference>
<proteinExistence type="predicted"/>
<organism evidence="3 4">
    <name type="scientific">Alkalisalibacterium limincola</name>
    <dbReference type="NCBI Taxonomy" id="2699169"/>
    <lineage>
        <taxon>Bacteria</taxon>
        <taxon>Pseudomonadati</taxon>
        <taxon>Pseudomonadota</taxon>
        <taxon>Gammaproteobacteria</taxon>
        <taxon>Lysobacterales</taxon>
        <taxon>Lysobacteraceae</taxon>
        <taxon>Alkalisalibacterium</taxon>
    </lineage>
</organism>
<evidence type="ECO:0000313" key="3">
    <source>
        <dbReference type="EMBL" id="TXK65616.1"/>
    </source>
</evidence>
<accession>A0A5C8KXV1</accession>
<dbReference type="EMBL" id="VRTS01000001">
    <property type="protein sequence ID" value="TXK65616.1"/>
    <property type="molecule type" value="Genomic_DNA"/>
</dbReference>
<dbReference type="InterPro" id="IPR000866">
    <property type="entry name" value="AhpC/TSA"/>
</dbReference>
<dbReference type="GO" id="GO:0016209">
    <property type="term" value="F:antioxidant activity"/>
    <property type="evidence" value="ECO:0007669"/>
    <property type="project" value="InterPro"/>
</dbReference>